<evidence type="ECO:0000313" key="3">
    <source>
        <dbReference type="Proteomes" id="UP000240325"/>
    </source>
</evidence>
<name>A0A2H4UWJ3_9VIRU</name>
<protein>
    <submittedName>
        <fullName evidence="2">Uncharacterized protein</fullName>
    </submittedName>
</protein>
<dbReference type="Proteomes" id="UP000240325">
    <property type="component" value="Segment"/>
</dbReference>
<evidence type="ECO:0000313" key="2">
    <source>
        <dbReference type="EMBL" id="ATZ81099.1"/>
    </source>
</evidence>
<reference evidence="2" key="1">
    <citation type="journal article" date="2017" name="Elife">
        <title>The kinetoplastid-infecting Bodo saltans virus (BsV), a window into the most abundant giant viruses in the sea.</title>
        <authorList>
            <person name="Deeg C.M."/>
            <person name="Chow C.-E.T."/>
            <person name="Suttle C.A."/>
        </authorList>
    </citation>
    <scope>NUCLEOTIDE SEQUENCE</scope>
    <source>
        <strain evidence="2">NG1</strain>
    </source>
</reference>
<sequence>MIDIKWLFYVLLFGSGFYFYYKQKMDMLVLICIFVVYVFLNENEKHENFSSNEAVQTIANMYNSGTLKASNIVLTGDLTVGGNISGNNISASKNVASNDITVANSIKVSDNLTITKNMLESPGRFHFKGDERFYFLNKEGLIVATNWGGTGNFVAEGNIYMPTIGKSLVIGKGAISSGNGNFNIYRVSDGTYIYGFNNATLATYSRFGGGGLTASDFNAYSQDGVLKPEPPPIG</sequence>
<keyword evidence="3" id="KW-1185">Reference proteome</keyword>
<gene>
    <name evidence="2" type="ORF">BMW23_1055</name>
</gene>
<feature type="transmembrane region" description="Helical" evidence="1">
    <location>
        <begin position="6"/>
        <end position="21"/>
    </location>
</feature>
<dbReference type="EMBL" id="MF782455">
    <property type="protein sequence ID" value="ATZ81099.1"/>
    <property type="molecule type" value="Genomic_DNA"/>
</dbReference>
<accession>A0A2H4UWJ3</accession>
<evidence type="ECO:0000256" key="1">
    <source>
        <dbReference type="SAM" id="Phobius"/>
    </source>
</evidence>
<organism evidence="2">
    <name type="scientific">Bodo saltans virus</name>
    <dbReference type="NCBI Taxonomy" id="2024608"/>
    <lineage>
        <taxon>Viruses</taxon>
        <taxon>Varidnaviria</taxon>
        <taxon>Bamfordvirae</taxon>
        <taxon>Nucleocytoviricota</taxon>
        <taxon>Megaviricetes</taxon>
        <taxon>Imitervirales</taxon>
        <taxon>Mimiviridae</taxon>
        <taxon>Klosneuvirinae</taxon>
        <taxon>Theiavirus</taxon>
        <taxon>Theiavirus salishense</taxon>
    </lineage>
</organism>
<keyword evidence="1" id="KW-0812">Transmembrane</keyword>
<keyword evidence="1" id="KW-1133">Transmembrane helix</keyword>
<proteinExistence type="predicted"/>
<keyword evidence="1" id="KW-0472">Membrane</keyword>